<name>F2K9V5_PSEBN</name>
<dbReference type="PANTHER" id="PTHR46847">
    <property type="entry name" value="D-ALLOSE-BINDING PERIPLASMIC PROTEIN-RELATED"/>
    <property type="match status" value="1"/>
</dbReference>
<dbReference type="CDD" id="cd06324">
    <property type="entry name" value="PBP1_ABC_sugar_binding-like"/>
    <property type="match status" value="1"/>
</dbReference>
<dbReference type="PANTHER" id="PTHR46847:SF2">
    <property type="entry name" value="ABC TRANSPORTER SUGAR-BINDING PROTEIN"/>
    <property type="match status" value="1"/>
</dbReference>
<dbReference type="GO" id="GO:0030313">
    <property type="term" value="C:cell envelope"/>
    <property type="evidence" value="ECO:0007669"/>
    <property type="project" value="UniProtKB-SubCell"/>
</dbReference>
<dbReference type="SUPFAM" id="SSF53822">
    <property type="entry name" value="Periplasmic binding protein-like I"/>
    <property type="match status" value="1"/>
</dbReference>
<keyword evidence="3" id="KW-0732">Signal</keyword>
<dbReference type="AlphaFoldDB" id="F2K9V5"/>
<gene>
    <name evidence="5" type="ORF">PSEBR_a1944</name>
</gene>
<dbReference type="Gene3D" id="3.40.50.2300">
    <property type="match status" value="2"/>
</dbReference>
<proteinExistence type="inferred from homology"/>
<protein>
    <submittedName>
        <fullName evidence="5">Putative transporter, periplasmic protein</fullName>
    </submittedName>
</protein>
<dbReference type="Proteomes" id="UP000006692">
    <property type="component" value="Chromosome"/>
</dbReference>
<sequence length="399" mass="44193">MCPFATRVVILGGVLFGAGGMSKFICRLLGLLCLSFWAQAQAAHVVSSSSEALPGSSAAPSVVFLNPGYSTEPFWVSYTEFMQAAASKLGLRLRVEYAERDPQRMIRQAREAVTAKDRPDYLVLVNEQYVAPRILQLAQGSGVKLFLVNNTLTSDQTRLLTENGAPPPELLGSLVPNDERSGYLMLKELLRQYGPLAPGQTLDLLAFSGKKLTPSAQLREKGLLRALAEHPQVHLRQLVYGEWNRERAHEQASQLIKRYPQTALVWSANDEMALGAMQAFEEAGRQPGKDVLFSAMNSSRAALQARIDGRLSVLFTGHFSLGGWAMVLLHDHARGVDLARHGGYNQQIDLMQSLDPARARAWLNMNPAKDYRLDFKRFSLVSHPDGERYAFSLDALGRR</sequence>
<accession>F2K9V5</accession>
<dbReference type="GO" id="GO:0055085">
    <property type="term" value="P:transmembrane transport"/>
    <property type="evidence" value="ECO:0007669"/>
    <property type="project" value="UniProtKB-ARBA"/>
</dbReference>
<organism evidence="5 6">
    <name type="scientific">Pseudomonas brassicacearum (strain NFM421)</name>
    <dbReference type="NCBI Taxonomy" id="994484"/>
    <lineage>
        <taxon>Bacteria</taxon>
        <taxon>Pseudomonadati</taxon>
        <taxon>Pseudomonadota</taxon>
        <taxon>Gammaproteobacteria</taxon>
        <taxon>Pseudomonadales</taxon>
        <taxon>Pseudomonadaceae</taxon>
        <taxon>Pseudomonas</taxon>
    </lineage>
</organism>
<dbReference type="EMBL" id="CP002585">
    <property type="protein sequence ID" value="AEA68167.1"/>
    <property type="molecule type" value="Genomic_DNA"/>
</dbReference>
<reference key="2">
    <citation type="submission" date="2011-03" db="EMBL/GenBank/DDBJ databases">
        <title>Complete Genome Sequence of a beneficial plant roots-associated bacterium Pseudomonas brassicacearum.</title>
        <authorList>
            <person name="Ortet P."/>
            <person name="Barakat M."/>
            <person name="Lalaouna D."/>
            <person name="Fochesato S."/>
            <person name="Barbe V."/>
            <person name="Santaella C."/>
            <person name="Heulin T."/>
            <person name="Achouak W."/>
        </authorList>
    </citation>
    <scope>NUCLEOTIDE SEQUENCE</scope>
    <source>
        <strain>NFM421</strain>
    </source>
</reference>
<evidence type="ECO:0000259" key="4">
    <source>
        <dbReference type="Pfam" id="PF13407"/>
    </source>
</evidence>
<evidence type="ECO:0000256" key="3">
    <source>
        <dbReference type="ARBA" id="ARBA00022729"/>
    </source>
</evidence>
<dbReference type="KEGG" id="pba:PSEBR_a1944"/>
<evidence type="ECO:0000256" key="2">
    <source>
        <dbReference type="ARBA" id="ARBA00007639"/>
    </source>
</evidence>
<evidence type="ECO:0000256" key="1">
    <source>
        <dbReference type="ARBA" id="ARBA00004196"/>
    </source>
</evidence>
<evidence type="ECO:0000313" key="5">
    <source>
        <dbReference type="EMBL" id="AEA68167.1"/>
    </source>
</evidence>
<feature type="domain" description="Periplasmic binding protein" evidence="4">
    <location>
        <begin position="62"/>
        <end position="335"/>
    </location>
</feature>
<comment type="subcellular location">
    <subcellularLocation>
        <location evidence="1">Cell envelope</location>
    </subcellularLocation>
</comment>
<reference evidence="5 6" key="1">
    <citation type="journal article" date="2011" name="J. Bacteriol.">
        <title>Complete genome sequence of a beneficial plant root-associated bacterium, Pseudomonas brassicacearum.</title>
        <authorList>
            <person name="Ortet P."/>
            <person name="Barakat M."/>
            <person name="Lalaouna D."/>
            <person name="Fochesato S."/>
            <person name="Barbe V."/>
            <person name="Vacherie B."/>
            <person name="Santaella C."/>
            <person name="Heulin T."/>
            <person name="Achouak W."/>
        </authorList>
    </citation>
    <scope>NUCLEOTIDE SEQUENCE [LARGE SCALE GENOMIC DNA]</scope>
    <source>
        <strain evidence="5 6">NFM421</strain>
    </source>
</reference>
<comment type="similarity">
    <text evidence="2">Belongs to the bacterial solute-binding protein 2 family.</text>
</comment>
<evidence type="ECO:0000313" key="6">
    <source>
        <dbReference type="Proteomes" id="UP000006692"/>
    </source>
</evidence>
<dbReference type="InterPro" id="IPR025997">
    <property type="entry name" value="SBP_2_dom"/>
</dbReference>
<dbReference type="GO" id="GO:0030246">
    <property type="term" value="F:carbohydrate binding"/>
    <property type="evidence" value="ECO:0007669"/>
    <property type="project" value="UniProtKB-ARBA"/>
</dbReference>
<dbReference type="Pfam" id="PF13407">
    <property type="entry name" value="Peripla_BP_4"/>
    <property type="match status" value="1"/>
</dbReference>
<dbReference type="STRING" id="994484.PSEBR_a1944"/>
<dbReference type="InterPro" id="IPR028082">
    <property type="entry name" value="Peripla_BP_I"/>
</dbReference>
<dbReference type="HOGENOM" id="CLU_048104_0_0_6"/>